<organism evidence="5 6">
    <name type="scientific">Marchantia polymorpha subsp. ruderalis</name>
    <dbReference type="NCBI Taxonomy" id="1480154"/>
    <lineage>
        <taxon>Eukaryota</taxon>
        <taxon>Viridiplantae</taxon>
        <taxon>Streptophyta</taxon>
        <taxon>Embryophyta</taxon>
        <taxon>Marchantiophyta</taxon>
        <taxon>Marchantiopsida</taxon>
        <taxon>Marchantiidae</taxon>
        <taxon>Marchantiales</taxon>
        <taxon>Marchantiaceae</taxon>
        <taxon>Marchantia</taxon>
    </lineage>
</organism>
<dbReference type="Proteomes" id="UP000077202">
    <property type="component" value="Unassembled WGS sequence"/>
</dbReference>
<dbReference type="PANTHER" id="PTHR32227">
    <property type="entry name" value="GLUCAN ENDO-1,3-BETA-GLUCOSIDASE BG1-RELATED-RELATED"/>
    <property type="match status" value="1"/>
</dbReference>
<accession>A0A176WKA6</accession>
<protein>
    <recommendedName>
        <fullName evidence="7">Glucan endo-1,3-beta-D-glucosidase</fullName>
    </recommendedName>
</protein>
<dbReference type="InterPro" id="IPR000490">
    <property type="entry name" value="Glyco_hydro_17"/>
</dbReference>
<dbReference type="Pfam" id="PF00332">
    <property type="entry name" value="Glyco_hydro_17"/>
    <property type="match status" value="1"/>
</dbReference>
<keyword evidence="6" id="KW-1185">Reference proteome</keyword>
<comment type="similarity">
    <text evidence="1 4">Belongs to the glycosyl hydrolase 17 family.</text>
</comment>
<dbReference type="InterPro" id="IPR017853">
    <property type="entry name" value="GH"/>
</dbReference>
<dbReference type="GO" id="GO:0005975">
    <property type="term" value="P:carbohydrate metabolic process"/>
    <property type="evidence" value="ECO:0007669"/>
    <property type="project" value="InterPro"/>
</dbReference>
<dbReference type="GO" id="GO:0004553">
    <property type="term" value="F:hydrolase activity, hydrolyzing O-glycosyl compounds"/>
    <property type="evidence" value="ECO:0007669"/>
    <property type="project" value="InterPro"/>
</dbReference>
<reference evidence="5" key="1">
    <citation type="submission" date="2016-03" db="EMBL/GenBank/DDBJ databases">
        <title>Mechanisms controlling the formation of the plant cell surface in tip-growing cells are functionally conserved among land plants.</title>
        <authorList>
            <person name="Honkanen S."/>
            <person name="Jones V.A."/>
            <person name="Morieri G."/>
            <person name="Champion C."/>
            <person name="Hetherington A.J."/>
            <person name="Kelly S."/>
            <person name="Saint-Marcoux D."/>
            <person name="Proust H."/>
            <person name="Prescott H."/>
            <person name="Dolan L."/>
        </authorList>
    </citation>
    <scope>NUCLEOTIDE SEQUENCE [LARGE SCALE GENOMIC DNA]</scope>
    <source>
        <tissue evidence="5">Whole gametophyte</tissue>
    </source>
</reference>
<comment type="caution">
    <text evidence="5">The sequence shown here is derived from an EMBL/GenBank/DDBJ whole genome shotgun (WGS) entry which is preliminary data.</text>
</comment>
<evidence type="ECO:0000256" key="4">
    <source>
        <dbReference type="RuleBase" id="RU004335"/>
    </source>
</evidence>
<dbReference type="EMBL" id="LVLJ01000592">
    <property type="protein sequence ID" value="OAE33630.1"/>
    <property type="molecule type" value="Genomic_DNA"/>
</dbReference>
<dbReference type="SUPFAM" id="SSF51445">
    <property type="entry name" value="(Trans)glycosidases"/>
    <property type="match status" value="1"/>
</dbReference>
<keyword evidence="2" id="KW-0378">Hydrolase</keyword>
<gene>
    <name evidence="5" type="ORF">AXG93_4689s1160</name>
</gene>
<evidence type="ECO:0000256" key="2">
    <source>
        <dbReference type="ARBA" id="ARBA00022801"/>
    </source>
</evidence>
<evidence type="ECO:0008006" key="7">
    <source>
        <dbReference type="Google" id="ProtNLM"/>
    </source>
</evidence>
<sequence length="148" mass="16622">MSSPECLRFPSLTSLSLLGIDFGEHGDNLPRKADVVHELVDRGIKHARVHHTYKETMTAFANSGIELVVGIMNADFVVSSAYEGSAVSWLNSNVVPYASSKQRKTRGSSSFRPGQNIDDYLFSMFNENYNPARIQSMKRSTRKHLRIE</sequence>
<evidence type="ECO:0000256" key="1">
    <source>
        <dbReference type="ARBA" id="ARBA00008773"/>
    </source>
</evidence>
<proteinExistence type="inferred from homology"/>
<dbReference type="AlphaFoldDB" id="A0A176WKA6"/>
<keyword evidence="3" id="KW-0326">Glycosidase</keyword>
<evidence type="ECO:0000313" key="5">
    <source>
        <dbReference type="EMBL" id="OAE33630.1"/>
    </source>
</evidence>
<evidence type="ECO:0000256" key="3">
    <source>
        <dbReference type="ARBA" id="ARBA00023295"/>
    </source>
</evidence>
<evidence type="ECO:0000313" key="6">
    <source>
        <dbReference type="Proteomes" id="UP000077202"/>
    </source>
</evidence>
<name>A0A176WKA6_MARPO</name>
<dbReference type="InterPro" id="IPR044965">
    <property type="entry name" value="Glyco_hydro_17_plant"/>
</dbReference>
<dbReference type="Gene3D" id="3.20.20.80">
    <property type="entry name" value="Glycosidases"/>
    <property type="match status" value="1"/>
</dbReference>